<proteinExistence type="predicted"/>
<dbReference type="Proteomes" id="UP000267187">
    <property type="component" value="Unassembled WGS sequence"/>
</dbReference>
<comment type="caution">
    <text evidence="1">The sequence shown here is derived from an EMBL/GenBank/DDBJ whole genome shotgun (WGS) entry which is preliminary data.</text>
</comment>
<keyword evidence="2" id="KW-1185">Reference proteome</keyword>
<organism evidence="1 2">
    <name type="scientific">Umboniibacter marinipuniceus</name>
    <dbReference type="NCBI Taxonomy" id="569599"/>
    <lineage>
        <taxon>Bacteria</taxon>
        <taxon>Pseudomonadati</taxon>
        <taxon>Pseudomonadota</taxon>
        <taxon>Gammaproteobacteria</taxon>
        <taxon>Cellvibrionales</taxon>
        <taxon>Cellvibrionaceae</taxon>
        <taxon>Umboniibacter</taxon>
    </lineage>
</organism>
<name>A0A3M0AJC1_9GAMM</name>
<dbReference type="AlphaFoldDB" id="A0A3M0AJC1"/>
<reference evidence="1 2" key="1">
    <citation type="submission" date="2018-10" db="EMBL/GenBank/DDBJ databases">
        <title>Genomic Encyclopedia of Type Strains, Phase IV (KMG-IV): sequencing the most valuable type-strain genomes for metagenomic binning, comparative biology and taxonomic classification.</title>
        <authorList>
            <person name="Goeker M."/>
        </authorList>
    </citation>
    <scope>NUCLEOTIDE SEQUENCE [LARGE SCALE GENOMIC DNA]</scope>
    <source>
        <strain evidence="1 2">DSM 25080</strain>
    </source>
</reference>
<evidence type="ECO:0000313" key="1">
    <source>
        <dbReference type="EMBL" id="RMA82665.1"/>
    </source>
</evidence>
<gene>
    <name evidence="1" type="ORF">DFR27_0617</name>
</gene>
<accession>A0A3M0AJC1</accession>
<sequence length="43" mass="5095">MIRGWKFGESWEPIDHPTEYNDVTDVSAESLLPNRHMYSRELS</sequence>
<dbReference type="RefSeq" id="WP_281269003.1">
    <property type="nucleotide sequence ID" value="NZ_REFJ01000001.1"/>
</dbReference>
<evidence type="ECO:0000313" key="2">
    <source>
        <dbReference type="Proteomes" id="UP000267187"/>
    </source>
</evidence>
<dbReference type="EMBL" id="REFJ01000001">
    <property type="protein sequence ID" value="RMA82665.1"/>
    <property type="molecule type" value="Genomic_DNA"/>
</dbReference>
<protein>
    <submittedName>
        <fullName evidence="1">Uncharacterized protein</fullName>
    </submittedName>
</protein>